<proteinExistence type="predicted"/>
<dbReference type="OMA" id="HFWAHVG"/>
<dbReference type="InterPro" id="IPR007421">
    <property type="entry name" value="Schlafen_AlbA_2_dom"/>
</dbReference>
<dbReference type="InterPro" id="IPR029684">
    <property type="entry name" value="Schlafen"/>
</dbReference>
<protein>
    <recommendedName>
        <fullName evidence="8">Schlafen AlbA-2 domain-containing protein</fullName>
    </recommendedName>
</protein>
<dbReference type="PANTHER" id="PTHR12155:SF41">
    <property type="entry name" value="SCHLAFEN ALBA-2 DOMAIN-CONTAINING PROTEIN"/>
    <property type="match status" value="1"/>
</dbReference>
<name>A7S0C2_NEMVE</name>
<dbReference type="Gene3D" id="2.30.30.140">
    <property type="match status" value="1"/>
</dbReference>
<dbReference type="InterPro" id="IPR002999">
    <property type="entry name" value="Tudor"/>
</dbReference>
<dbReference type="PANTHER" id="PTHR12155">
    <property type="entry name" value="SCHLAFEN"/>
    <property type="match status" value="1"/>
</dbReference>
<evidence type="ECO:0000313" key="7">
    <source>
        <dbReference type="Proteomes" id="UP000001593"/>
    </source>
</evidence>
<dbReference type="InParanoid" id="A7S0C2"/>
<dbReference type="SUPFAM" id="SSF63748">
    <property type="entry name" value="Tudor/PWWP/MBT"/>
    <property type="match status" value="1"/>
</dbReference>
<feature type="region of interest" description="Disordered" evidence="2">
    <location>
        <begin position="895"/>
        <end position="935"/>
    </location>
</feature>
<dbReference type="PROSITE" id="PS50176">
    <property type="entry name" value="ARM_REPEAT"/>
    <property type="match status" value="1"/>
</dbReference>
<dbReference type="InterPro" id="IPR011989">
    <property type="entry name" value="ARM-like"/>
</dbReference>
<reference evidence="6 7" key="1">
    <citation type="journal article" date="2007" name="Science">
        <title>Sea anemone genome reveals ancestral eumetazoan gene repertoire and genomic organization.</title>
        <authorList>
            <person name="Putnam N.H."/>
            <person name="Srivastava M."/>
            <person name="Hellsten U."/>
            <person name="Dirks B."/>
            <person name="Chapman J."/>
            <person name="Salamov A."/>
            <person name="Terry A."/>
            <person name="Shapiro H."/>
            <person name="Lindquist E."/>
            <person name="Kapitonov V.V."/>
            <person name="Jurka J."/>
            <person name="Genikhovich G."/>
            <person name="Grigoriev I.V."/>
            <person name="Lucas S.M."/>
            <person name="Steele R.E."/>
            <person name="Finnerty J.R."/>
            <person name="Technau U."/>
            <person name="Martindale M.Q."/>
            <person name="Rokhsar D.S."/>
        </authorList>
    </citation>
    <scope>NUCLEOTIDE SEQUENCE [LARGE SCALE GENOMIC DNA]</scope>
    <source>
        <strain evidence="7">CH2 X CH6</strain>
    </source>
</reference>
<evidence type="ECO:0000259" key="4">
    <source>
        <dbReference type="Pfam" id="PF00567"/>
    </source>
</evidence>
<feature type="region of interest" description="Disordered" evidence="2">
    <location>
        <begin position="674"/>
        <end position="699"/>
    </location>
</feature>
<evidence type="ECO:0000256" key="2">
    <source>
        <dbReference type="SAM" id="MobiDB-lite"/>
    </source>
</evidence>
<organism evidence="6 7">
    <name type="scientific">Nematostella vectensis</name>
    <name type="common">Starlet sea anemone</name>
    <dbReference type="NCBI Taxonomy" id="45351"/>
    <lineage>
        <taxon>Eukaryota</taxon>
        <taxon>Metazoa</taxon>
        <taxon>Cnidaria</taxon>
        <taxon>Anthozoa</taxon>
        <taxon>Hexacorallia</taxon>
        <taxon>Actiniaria</taxon>
        <taxon>Edwardsiidae</taxon>
        <taxon>Nematostella</taxon>
    </lineage>
</organism>
<feature type="domain" description="Tudor" evidence="4">
    <location>
        <begin position="269"/>
        <end position="389"/>
    </location>
</feature>
<feature type="repeat" description="ARM" evidence="1">
    <location>
        <begin position="424"/>
        <end position="452"/>
    </location>
</feature>
<evidence type="ECO:0008006" key="8">
    <source>
        <dbReference type="Google" id="ProtNLM"/>
    </source>
</evidence>
<dbReference type="Pfam" id="PF04326">
    <property type="entry name" value="SLFN_AlbA_2"/>
    <property type="match status" value="1"/>
</dbReference>
<sequence length="940" mass="103881">MESNKDEGAIDVLSSIIDECVSNPAKQQQFVDEGCIELLLELCRSQNLQVKSYAAGALVMLCHQNNTAKAKVIAQGGATTLVLICQPHERKSSNLGDPTNNERLLSHMQGAAVVQKLAYKNAACQRELISAGAVRQLVALCDVFDADGSHGNCCQMIYKHSDEADKAMYEMTKGRQLIGSVKELGKSQAVRAALHLLHKGLDFTVLSELFNKFNSVDLYDTSMPGKNVIIAKELVEKGLVWPDLSREDPPCERSRGKNDKSKGENTWRDISICEVIDAGHFWAHVGGESTKLRIEEIRKFLHSQICDPLQGIPEPGDIVGVSGNIAGHKDHYRAIILDVSSATDAQDGQAKVFAIDYGFTVLVKTSSLFTLPKELQECLPQVSLCTLAGVQPCPTHAAILEHTAGALQNLSYELANVGFITTAGGIEVLLKMLSIPVRDILIQALGALLNISLDFRYRARIGFLGGIQDLLDICQKYADDNKILELSLGLLKTITADTIINRLRMVNADGLPVLIHLYHYCTSEPIRNSILEALRNLIGDAPGAPKSDPGPQRSRPVLDIRHVMDDPVPQARFSVSMPADDGYRPPRRRERRRRQDDLIVVVIAIIIVVVIVVVFVVVAFYAVIVVVVVDDIIVVVIVVVVAFLFLLSRRADQIVGPKPVHVSLSLENLRKGYTDSGSDSDEDYGGRWTSETEGDTDGEPLLKDAAELGSRELQLFVRSGVEGGGGGIERRMLFDSKSEKFYVQTHHVPFAEDDTHDFRSQTNVHDVSKRPLARTLCAFLNNKKCGTAYIGLHKDGVVAGVRVKRKERDLLRLGLDELMGRFKPSIKHDMYKVEFVPIVRPKGAERCYFRHKSANIEMNTQEIREKTIREQEDMYNSEINQLQRLVKDMRKQLNGKTVSEKPDSDSDEKSNTKQQKTPAISPTTPHSGNTTSATDACVIC</sequence>
<dbReference type="Pfam" id="PF00567">
    <property type="entry name" value="TUDOR"/>
    <property type="match status" value="1"/>
</dbReference>
<dbReference type="InterPro" id="IPR000225">
    <property type="entry name" value="Armadillo"/>
</dbReference>
<accession>A7S0C2</accession>
<dbReference type="AlphaFoldDB" id="A7S0C2"/>
<feature type="transmembrane region" description="Helical" evidence="3">
    <location>
        <begin position="598"/>
        <end position="626"/>
    </location>
</feature>
<keyword evidence="3" id="KW-1133">Transmembrane helix</keyword>
<dbReference type="EMBL" id="DS469560">
    <property type="protein sequence ID" value="EDO42808.1"/>
    <property type="molecule type" value="Genomic_DNA"/>
</dbReference>
<keyword evidence="3" id="KW-0472">Membrane</keyword>
<gene>
    <name evidence="6" type="ORF">NEMVEDRAFT_v1g204832</name>
</gene>
<dbReference type="Pfam" id="PF00514">
    <property type="entry name" value="Arm"/>
    <property type="match status" value="1"/>
</dbReference>
<dbReference type="Proteomes" id="UP000001593">
    <property type="component" value="Unassembled WGS sequence"/>
</dbReference>
<dbReference type="HOGENOM" id="CLU_312241_0_0_1"/>
<feature type="transmembrane region" description="Helical" evidence="3">
    <location>
        <begin position="632"/>
        <end position="648"/>
    </location>
</feature>
<feature type="compositionally biased region" description="Basic and acidic residues" evidence="2">
    <location>
        <begin position="898"/>
        <end position="911"/>
    </location>
</feature>
<dbReference type="Gene3D" id="1.25.10.10">
    <property type="entry name" value="Leucine-rich Repeat Variant"/>
    <property type="match status" value="2"/>
</dbReference>
<keyword evidence="3" id="KW-0812">Transmembrane</keyword>
<dbReference type="PhylomeDB" id="A7S0C2"/>
<evidence type="ECO:0000256" key="1">
    <source>
        <dbReference type="PROSITE-ProRule" id="PRU00259"/>
    </source>
</evidence>
<dbReference type="InterPro" id="IPR016024">
    <property type="entry name" value="ARM-type_fold"/>
</dbReference>
<evidence type="ECO:0000313" key="6">
    <source>
        <dbReference type="EMBL" id="EDO42808.1"/>
    </source>
</evidence>
<feature type="domain" description="Schlafen AlbA-2" evidence="5">
    <location>
        <begin position="752"/>
        <end position="835"/>
    </location>
</feature>
<keyword evidence="7" id="KW-1185">Reference proteome</keyword>
<dbReference type="SUPFAM" id="SSF48371">
    <property type="entry name" value="ARM repeat"/>
    <property type="match status" value="1"/>
</dbReference>
<dbReference type="SMART" id="SM00185">
    <property type="entry name" value="ARM"/>
    <property type="match status" value="3"/>
</dbReference>
<dbReference type="eggNOG" id="ENOG502SH1J">
    <property type="taxonomic scope" value="Eukaryota"/>
</dbReference>
<feature type="compositionally biased region" description="Polar residues" evidence="2">
    <location>
        <begin position="912"/>
        <end position="934"/>
    </location>
</feature>
<evidence type="ECO:0000259" key="5">
    <source>
        <dbReference type="Pfam" id="PF04326"/>
    </source>
</evidence>
<evidence type="ECO:0000256" key="3">
    <source>
        <dbReference type="SAM" id="Phobius"/>
    </source>
</evidence>